<dbReference type="AlphaFoldDB" id="A0A852W3Z3"/>
<dbReference type="InterPro" id="IPR050250">
    <property type="entry name" value="Macrolide_Exporter_MacB"/>
</dbReference>
<reference evidence="9 10" key="1">
    <citation type="submission" date="2020-07" db="EMBL/GenBank/DDBJ databases">
        <title>Sequencing the genomes of 1000 actinobacteria strains.</title>
        <authorList>
            <person name="Klenk H.-P."/>
        </authorList>
    </citation>
    <scope>NUCLEOTIDE SEQUENCE [LARGE SCALE GENOMIC DNA]</scope>
    <source>
        <strain evidence="9 10">DSM 44749</strain>
    </source>
</reference>
<protein>
    <submittedName>
        <fullName evidence="9">ABC transport system permease protein</fullName>
    </submittedName>
</protein>
<dbReference type="GeneID" id="98050757"/>
<dbReference type="InterPro" id="IPR003838">
    <property type="entry name" value="ABC3_permease_C"/>
</dbReference>
<name>A0A852W3Z3_PSEA5</name>
<gene>
    <name evidence="9" type="ORF">HDA37_000941</name>
</gene>
<evidence type="ECO:0000256" key="1">
    <source>
        <dbReference type="ARBA" id="ARBA00004651"/>
    </source>
</evidence>
<evidence type="ECO:0000256" key="6">
    <source>
        <dbReference type="ARBA" id="ARBA00038076"/>
    </source>
</evidence>
<feature type="transmembrane region" description="Helical" evidence="7">
    <location>
        <begin position="699"/>
        <end position="723"/>
    </location>
</feature>
<keyword evidence="4 7" id="KW-1133">Transmembrane helix</keyword>
<dbReference type="PANTHER" id="PTHR30572">
    <property type="entry name" value="MEMBRANE COMPONENT OF TRANSPORTER-RELATED"/>
    <property type="match status" value="1"/>
</dbReference>
<accession>A0A852W3Z3</accession>
<feature type="transmembrane region" description="Helical" evidence="7">
    <location>
        <begin position="376"/>
        <end position="396"/>
    </location>
</feature>
<dbReference type="PANTHER" id="PTHR30572:SF4">
    <property type="entry name" value="ABC TRANSPORTER PERMEASE YTRF"/>
    <property type="match status" value="1"/>
</dbReference>
<dbReference type="GO" id="GO:0005886">
    <property type="term" value="C:plasma membrane"/>
    <property type="evidence" value="ECO:0007669"/>
    <property type="project" value="UniProtKB-SubCell"/>
</dbReference>
<dbReference type="Proteomes" id="UP000549695">
    <property type="component" value="Unassembled WGS sequence"/>
</dbReference>
<evidence type="ECO:0000313" key="9">
    <source>
        <dbReference type="EMBL" id="NYG00656.1"/>
    </source>
</evidence>
<keyword evidence="2" id="KW-1003">Cell membrane</keyword>
<evidence type="ECO:0000256" key="2">
    <source>
        <dbReference type="ARBA" id="ARBA00022475"/>
    </source>
</evidence>
<dbReference type="Pfam" id="PF02687">
    <property type="entry name" value="FtsX"/>
    <property type="match status" value="1"/>
</dbReference>
<proteinExistence type="inferred from homology"/>
<keyword evidence="3 7" id="KW-0812">Transmembrane</keyword>
<sequence>MIAVASVRGRWRELLAAVLAVAVGVGLLGAVLLAAAASRPAVQERLAATSALVVAPPVATSTTPRSHGRIPWSVPAADALAASLAATPGTTAVPDRTFPAVALPGGRPVGDPDDLEGGHGVASLALGGHRVTAGERPRGPAEVLVPRTLGVGPGDRLAVQFADTVRTMVVSGTTDGPGLWVDDAVAARLAPGVRTIGVLGAVPPTPPGATVLTGDDRAAVEPVQDARVRWRSDQLLGALGLLTVVTTVVVVGAVLSTAVAGRRRELGLLRAAGALPGRVRRLVLTESALVGVLGVAAGTVLAVVSAAPLHAVLVAADAARPAPVPAVAGPLGAAGAAGVLLAVTGGLAAARRAARAAPLDVVHDTGPGRGPARGRLVGGLLALAAGALLAVRTAAVTGDGRVGLALATGAASVVAAALFAPALVGVLARAGTARPGGRVTVALVRAELGTNPERAGAVVAPVVVAVGFAVLLGGLVATSAAAYPAQRTAQLAGQVTVERDGTPGLPDDVAHALAVPGARIPLPTVLVVGGPAGPTAVDAVGTADPGLVQPGEVVLSSPTAAALGLAGGAILDARFADGSVVPLRVARILPPDEQRGDLVVDRSQVRAHDPAALTRTAFLPAGAVPDPPPAGVTVRDAAAHAAAGYAVDARLTGLLATLLVAVSAGHGALAVAAGVVAATGARRADLAVLVAAGATRARIVATVAVETGTAATLGIVLGLAVAVPPLTALASGLSTATGTAVAPVPDAGVTALAAGTCLLVAVLAGAVTAARTVRSSSSVPERRRRSGGAAHRY</sequence>
<feature type="transmembrane region" description="Helical" evidence="7">
    <location>
        <begin position="235"/>
        <end position="261"/>
    </location>
</feature>
<evidence type="ECO:0000256" key="3">
    <source>
        <dbReference type="ARBA" id="ARBA00022692"/>
    </source>
</evidence>
<feature type="transmembrane region" description="Helical" evidence="7">
    <location>
        <begin position="402"/>
        <end position="428"/>
    </location>
</feature>
<dbReference type="RefSeq" id="WP_179760332.1">
    <property type="nucleotide sequence ID" value="NZ_BAAAJZ010000013.1"/>
</dbReference>
<comment type="subcellular location">
    <subcellularLocation>
        <location evidence="1">Cell membrane</location>
        <topology evidence="1">Multi-pass membrane protein</topology>
    </subcellularLocation>
</comment>
<evidence type="ECO:0000313" key="10">
    <source>
        <dbReference type="Proteomes" id="UP000549695"/>
    </source>
</evidence>
<dbReference type="EMBL" id="JACCCZ010000001">
    <property type="protein sequence ID" value="NYG00656.1"/>
    <property type="molecule type" value="Genomic_DNA"/>
</dbReference>
<comment type="similarity">
    <text evidence="6">Belongs to the ABC-4 integral membrane protein family.</text>
</comment>
<keyword evidence="5 7" id="KW-0472">Membrane</keyword>
<evidence type="ECO:0000256" key="4">
    <source>
        <dbReference type="ARBA" id="ARBA00022989"/>
    </source>
</evidence>
<organism evidence="9 10">
    <name type="scientific">Pseudonocardia alni</name>
    <name type="common">Amycolata alni</name>
    <dbReference type="NCBI Taxonomy" id="33907"/>
    <lineage>
        <taxon>Bacteria</taxon>
        <taxon>Bacillati</taxon>
        <taxon>Actinomycetota</taxon>
        <taxon>Actinomycetes</taxon>
        <taxon>Pseudonocardiales</taxon>
        <taxon>Pseudonocardiaceae</taxon>
        <taxon>Pseudonocardia</taxon>
    </lineage>
</organism>
<dbReference type="GO" id="GO:0022857">
    <property type="term" value="F:transmembrane transporter activity"/>
    <property type="evidence" value="ECO:0007669"/>
    <property type="project" value="TreeGrafter"/>
</dbReference>
<feature type="transmembrane region" description="Helical" evidence="7">
    <location>
        <begin position="751"/>
        <end position="773"/>
    </location>
</feature>
<feature type="transmembrane region" description="Helical" evidence="7">
    <location>
        <begin position="327"/>
        <end position="350"/>
    </location>
</feature>
<feature type="transmembrane region" description="Helical" evidence="7">
    <location>
        <begin position="455"/>
        <end position="477"/>
    </location>
</feature>
<feature type="transmembrane region" description="Helical" evidence="7">
    <location>
        <begin position="282"/>
        <end position="307"/>
    </location>
</feature>
<comment type="caution">
    <text evidence="9">The sequence shown here is derived from an EMBL/GenBank/DDBJ whole genome shotgun (WGS) entry which is preliminary data.</text>
</comment>
<feature type="domain" description="ABC3 transporter permease C-terminal" evidence="8">
    <location>
        <begin position="239"/>
        <end position="357"/>
    </location>
</feature>
<feature type="transmembrane region" description="Helical" evidence="7">
    <location>
        <begin position="654"/>
        <end position="678"/>
    </location>
</feature>
<evidence type="ECO:0000256" key="5">
    <source>
        <dbReference type="ARBA" id="ARBA00023136"/>
    </source>
</evidence>
<evidence type="ECO:0000256" key="7">
    <source>
        <dbReference type="SAM" id="Phobius"/>
    </source>
</evidence>
<keyword evidence="10" id="KW-1185">Reference proteome</keyword>
<evidence type="ECO:0000259" key="8">
    <source>
        <dbReference type="Pfam" id="PF02687"/>
    </source>
</evidence>